<protein>
    <submittedName>
        <fullName evidence="2">Uncharacterized protein</fullName>
    </submittedName>
</protein>
<evidence type="ECO:0000256" key="1">
    <source>
        <dbReference type="SAM" id="MobiDB-lite"/>
    </source>
</evidence>
<feature type="non-terminal residue" evidence="2">
    <location>
        <position position="133"/>
    </location>
</feature>
<comment type="caution">
    <text evidence="2">The sequence shown here is derived from an EMBL/GenBank/DDBJ whole genome shotgun (WGS) entry which is preliminary data.</text>
</comment>
<name>A0A815VXX0_9BILA</name>
<feature type="non-terminal residue" evidence="2">
    <location>
        <position position="1"/>
    </location>
</feature>
<feature type="region of interest" description="Disordered" evidence="1">
    <location>
        <begin position="109"/>
        <end position="133"/>
    </location>
</feature>
<dbReference type="AlphaFoldDB" id="A0A815VXX0"/>
<accession>A0A815VXX0</accession>
<evidence type="ECO:0000313" key="3">
    <source>
        <dbReference type="Proteomes" id="UP000663864"/>
    </source>
</evidence>
<dbReference type="EMBL" id="CAJNOT010012479">
    <property type="protein sequence ID" value="CAF1538046.1"/>
    <property type="molecule type" value="Genomic_DNA"/>
</dbReference>
<evidence type="ECO:0000313" key="2">
    <source>
        <dbReference type="EMBL" id="CAF1538046.1"/>
    </source>
</evidence>
<gene>
    <name evidence="2" type="ORF">ZHD862_LOCUS38977</name>
</gene>
<feature type="compositionally biased region" description="Acidic residues" evidence="1">
    <location>
        <begin position="123"/>
        <end position="133"/>
    </location>
</feature>
<feature type="compositionally biased region" description="Basic and acidic residues" evidence="1">
    <location>
        <begin position="109"/>
        <end position="121"/>
    </location>
</feature>
<sequence>VTKLVNKLPLATKSSKSTTTSDDKFAFNYDEEEYDDISLSDEINYHVEIHARNDELILNDNDIPDEPKQNSLTGVYVQNEPYEMISDDDIYDISLPEIMKTYLPFEQQHLNEPEERVHAQDEPSNEIEIISDD</sequence>
<proteinExistence type="predicted"/>
<organism evidence="2 3">
    <name type="scientific">Rotaria sordida</name>
    <dbReference type="NCBI Taxonomy" id="392033"/>
    <lineage>
        <taxon>Eukaryota</taxon>
        <taxon>Metazoa</taxon>
        <taxon>Spiralia</taxon>
        <taxon>Gnathifera</taxon>
        <taxon>Rotifera</taxon>
        <taxon>Eurotatoria</taxon>
        <taxon>Bdelloidea</taxon>
        <taxon>Philodinida</taxon>
        <taxon>Philodinidae</taxon>
        <taxon>Rotaria</taxon>
    </lineage>
</organism>
<reference evidence="2" key="1">
    <citation type="submission" date="2021-02" db="EMBL/GenBank/DDBJ databases">
        <authorList>
            <person name="Nowell W R."/>
        </authorList>
    </citation>
    <scope>NUCLEOTIDE SEQUENCE</scope>
</reference>
<dbReference type="Proteomes" id="UP000663864">
    <property type="component" value="Unassembled WGS sequence"/>
</dbReference>